<evidence type="ECO:0000313" key="3">
    <source>
        <dbReference type="Proteomes" id="UP000565262"/>
    </source>
</evidence>
<keyword evidence="1" id="KW-0812">Transmembrane</keyword>
<dbReference type="InterPro" id="IPR031709">
    <property type="entry name" value="PutAbiC"/>
</dbReference>
<keyword evidence="1" id="KW-1133">Transmembrane helix</keyword>
<proteinExistence type="predicted"/>
<dbReference type="AlphaFoldDB" id="A0A839ISH3"/>
<protein>
    <submittedName>
        <fullName evidence="2">Uncharacterized protein</fullName>
    </submittedName>
</protein>
<gene>
    <name evidence="2" type="ORF">H4O21_13470</name>
</gene>
<feature type="transmembrane region" description="Helical" evidence="1">
    <location>
        <begin position="6"/>
        <end position="24"/>
    </location>
</feature>
<name>A0A839ISH3_9GAMM</name>
<feature type="transmembrane region" description="Helical" evidence="1">
    <location>
        <begin position="61"/>
        <end position="79"/>
    </location>
</feature>
<accession>A0A839ISH3</accession>
<evidence type="ECO:0000256" key="1">
    <source>
        <dbReference type="SAM" id="Phobius"/>
    </source>
</evidence>
<organism evidence="2 3">
    <name type="scientific">Oceanospirillum sediminis</name>
    <dbReference type="NCBI Taxonomy" id="2760088"/>
    <lineage>
        <taxon>Bacteria</taxon>
        <taxon>Pseudomonadati</taxon>
        <taxon>Pseudomonadota</taxon>
        <taxon>Gammaproteobacteria</taxon>
        <taxon>Oceanospirillales</taxon>
        <taxon>Oceanospirillaceae</taxon>
        <taxon>Oceanospirillum</taxon>
    </lineage>
</organism>
<comment type="caution">
    <text evidence="2">The sequence shown here is derived from an EMBL/GenBank/DDBJ whole genome shotgun (WGS) entry which is preliminary data.</text>
</comment>
<reference evidence="2 3" key="1">
    <citation type="submission" date="2020-08" db="EMBL/GenBank/DDBJ databases">
        <title>Oceanospirillum sp. nov. isolated from marine sediment.</title>
        <authorList>
            <person name="Ji X."/>
        </authorList>
    </citation>
    <scope>NUCLEOTIDE SEQUENCE [LARGE SCALE GENOMIC DNA]</scope>
    <source>
        <strain evidence="2 3">D5</strain>
    </source>
</reference>
<sequence>MGISNAVLISVYLFVSIVIFKSISSKIDMVQWKKNILGGLIGSIALFLYSLHFESSSSAEFFYLAISSILSFAFAKTMADKAKNTYKPFLDQNLTNVTDNDGARNLIEKTVALTVFIAPFLFMVNFFMQVLAMVFKGGDASVIAHMGTFGDFLGGTLGPVLMFATFVALLATIVLQLKENKETREELKKSSGAQVSQSEALEKSQFESTFFALLDQHNNALEKLQAAKLTHVSKHVFAAKSLDEAKQKLEENERFSGQYLRVLQQLLKFVDSNATNKQMYADLVRSFVGYEAAQLVAVHAYGDDDYKQLLEEYAFLQQMPFDGAGNQDALLNELAEDYFQPAAFGRTEASVEEVATEQ</sequence>
<feature type="transmembrane region" description="Helical" evidence="1">
    <location>
        <begin position="152"/>
        <end position="175"/>
    </location>
</feature>
<feature type="transmembrane region" description="Helical" evidence="1">
    <location>
        <begin position="36"/>
        <end position="55"/>
    </location>
</feature>
<evidence type="ECO:0000313" key="2">
    <source>
        <dbReference type="EMBL" id="MBB1487620.1"/>
    </source>
</evidence>
<feature type="transmembrane region" description="Helical" evidence="1">
    <location>
        <begin position="111"/>
        <end position="132"/>
    </location>
</feature>
<dbReference type="Pfam" id="PF16872">
    <property type="entry name" value="putAbiC"/>
    <property type="match status" value="1"/>
</dbReference>
<keyword evidence="3" id="KW-1185">Reference proteome</keyword>
<dbReference type="RefSeq" id="WP_182809400.1">
    <property type="nucleotide sequence ID" value="NZ_JACJFM010000017.1"/>
</dbReference>
<dbReference type="EMBL" id="JACJFM010000017">
    <property type="protein sequence ID" value="MBB1487620.1"/>
    <property type="molecule type" value="Genomic_DNA"/>
</dbReference>
<dbReference type="Proteomes" id="UP000565262">
    <property type="component" value="Unassembled WGS sequence"/>
</dbReference>
<keyword evidence="1" id="KW-0472">Membrane</keyword>